<reference evidence="1 2" key="1">
    <citation type="submission" date="2018-07" db="EMBL/GenBank/DDBJ databases">
        <title>The complete nuclear genome of the prasinophyte Chloropicon primus (CCMP1205).</title>
        <authorList>
            <person name="Pombert J.-F."/>
            <person name="Otis C."/>
            <person name="Turmel M."/>
            <person name="Lemieux C."/>
        </authorList>
    </citation>
    <scope>NUCLEOTIDE SEQUENCE [LARGE SCALE GENOMIC DNA]</scope>
    <source>
        <strain evidence="1 2">CCMP1205</strain>
    </source>
</reference>
<protein>
    <recommendedName>
        <fullName evidence="3">RWP-RK domain-containing protein</fullName>
    </recommendedName>
</protein>
<name>A0A5B8MZP6_9CHLO</name>
<dbReference type="EMBL" id="CP031053">
    <property type="protein sequence ID" value="QDZ25969.1"/>
    <property type="molecule type" value="Genomic_DNA"/>
</dbReference>
<dbReference type="Proteomes" id="UP000316726">
    <property type="component" value="Chromosome 20"/>
</dbReference>
<keyword evidence="2" id="KW-1185">Reference proteome</keyword>
<evidence type="ECO:0000313" key="2">
    <source>
        <dbReference type="Proteomes" id="UP000316726"/>
    </source>
</evidence>
<organism evidence="1 2">
    <name type="scientific">Chloropicon primus</name>
    <dbReference type="NCBI Taxonomy" id="1764295"/>
    <lineage>
        <taxon>Eukaryota</taxon>
        <taxon>Viridiplantae</taxon>
        <taxon>Chlorophyta</taxon>
        <taxon>Chloropicophyceae</taxon>
        <taxon>Chloropicales</taxon>
        <taxon>Chloropicaceae</taxon>
        <taxon>Chloropicon</taxon>
    </lineage>
</organism>
<evidence type="ECO:0008006" key="3">
    <source>
        <dbReference type="Google" id="ProtNLM"/>
    </source>
</evidence>
<proteinExistence type="predicted"/>
<sequence length="505" mass="55757">MVSVAKESRLVGVSLEKPVRPLAEANVHGPHSTHWAQRSSLVRIDCLVKNKALCHENLLLPLAYPGTREGVQQKARGNRSGLKSFYKQKKLTLVTRVKRESIDIDEPQVKVEQSTRTMTHYPLTSGGTHHMDCFKQVKDISFDAITGFGPDAARAATDPVVPHCFKQSYGRGRGLGVVPPIEMKVTGGMAEGQGSPLYTHSQGSDHSAGSFAYWDKVIERYPPVPLGMHVSTGAGTMDVQVKRDIGVADGYKAKPDAFDAIPDMGTLDFLLSDDGDSSLLNLNSPRFNEALEAAGHCEHGEGNCAMACDGSDSCILDQEGMDLSDPHLASDLREEQMKALEWLFSGKSCDCTPQSLQEKVRGKVIKDLPCCKCLMKIFMTVLDAKKASKECGMSPTTFKKRLRKIGIKTYPSRKIRCLFKCIQSKNLALTTASDDLQKGRIHDDLAKCREELRMFKEKLEQVLACKDNPKAQAANLTLCFSGRFKRIRNRIHKTNYKKKRGLGAA</sequence>
<accession>A0A5B8MZP6</accession>
<gene>
    <name evidence="1" type="ORF">A3770_20p84870</name>
</gene>
<evidence type="ECO:0000313" key="1">
    <source>
        <dbReference type="EMBL" id="QDZ25969.1"/>
    </source>
</evidence>
<dbReference type="AlphaFoldDB" id="A0A5B8MZP6"/>